<reference evidence="11 12" key="1">
    <citation type="submission" date="2024-02" db="EMBL/GenBank/DDBJ databases">
        <authorList>
            <person name="Chen Y."/>
            <person name="Shah S."/>
            <person name="Dougan E. K."/>
            <person name="Thang M."/>
            <person name="Chan C."/>
        </authorList>
    </citation>
    <scope>NUCLEOTIDE SEQUENCE [LARGE SCALE GENOMIC DNA]</scope>
</reference>
<dbReference type="GO" id="GO:0016779">
    <property type="term" value="F:nucleotidyltransferase activity"/>
    <property type="evidence" value="ECO:0007669"/>
    <property type="project" value="UniProtKB-KW"/>
</dbReference>
<gene>
    <name evidence="11" type="ORF">CCMP2556_LOCUS19261</name>
</gene>
<organism evidence="11 12">
    <name type="scientific">Durusdinium trenchii</name>
    <dbReference type="NCBI Taxonomy" id="1381693"/>
    <lineage>
        <taxon>Eukaryota</taxon>
        <taxon>Sar</taxon>
        <taxon>Alveolata</taxon>
        <taxon>Dinophyceae</taxon>
        <taxon>Suessiales</taxon>
        <taxon>Symbiodiniaceae</taxon>
        <taxon>Durusdinium</taxon>
    </lineage>
</organism>
<keyword evidence="6" id="KW-0547">Nucleotide-binding</keyword>
<dbReference type="PANTHER" id="PTHR10682:SF10">
    <property type="entry name" value="POLYNUCLEOTIDE ADENYLYLTRANSFERASE"/>
    <property type="match status" value="1"/>
</dbReference>
<evidence type="ECO:0000259" key="10">
    <source>
        <dbReference type="Pfam" id="PF04928"/>
    </source>
</evidence>
<dbReference type="SUPFAM" id="SSF81631">
    <property type="entry name" value="PAP/OAS1 substrate-binding domain"/>
    <property type="match status" value="1"/>
</dbReference>
<dbReference type="Gene3D" id="1.10.1410.10">
    <property type="match status" value="1"/>
</dbReference>
<dbReference type="Proteomes" id="UP001642484">
    <property type="component" value="Unassembled WGS sequence"/>
</dbReference>
<evidence type="ECO:0000256" key="6">
    <source>
        <dbReference type="ARBA" id="ARBA00022741"/>
    </source>
</evidence>
<evidence type="ECO:0000256" key="3">
    <source>
        <dbReference type="ARBA" id="ARBA00012388"/>
    </source>
</evidence>
<evidence type="ECO:0000313" key="11">
    <source>
        <dbReference type="EMBL" id="CAK9033936.1"/>
    </source>
</evidence>
<keyword evidence="5" id="KW-0808">Transferase</keyword>
<evidence type="ECO:0000256" key="5">
    <source>
        <dbReference type="ARBA" id="ARBA00022679"/>
    </source>
</evidence>
<comment type="similarity">
    <text evidence="2">Belongs to the poly(A) polymerase family.</text>
</comment>
<keyword evidence="7" id="KW-0067">ATP-binding</keyword>
<name>A0ABP0L546_9DINO</name>
<evidence type="ECO:0000256" key="1">
    <source>
        <dbReference type="ARBA" id="ARBA00004123"/>
    </source>
</evidence>
<feature type="region of interest" description="Disordered" evidence="9">
    <location>
        <begin position="1"/>
        <end position="23"/>
    </location>
</feature>
<dbReference type="PANTHER" id="PTHR10682">
    <property type="entry name" value="POLY A POLYMERASE"/>
    <property type="match status" value="1"/>
</dbReference>
<sequence length="460" mass="51841">MADDLPEEHVQRTLAELHPQPEEEAEVNAIEEELLALCRTCAEQLGLVSPGTPGGLRRSGAFQLGAQVRHAELDVVYVLPETSSIGPFGPFLELLQQRLQASSQAAVAPCRSQGSLDAPGLRFMKGERWVQLFLAKEQRGLPSDTTVPSMAALHGLEVGDRILQGVPCAKTFQDLLRIVKHWAQQRGIYGSLFGLFHGTAWAICCARVCQNHPETTALAELLEFFFQDLCSWDWSAPICLASDASDADLVSPSVTRTNVLVQMPGINLAASRNVSEPVMRVLQRELRRAELKQPPELWAEHHFFQRHRHYLRFDFMASSEEILEKWWAWGQQQLPELLPLFESLMDRKVLLRPWPRPLAFKDHTWPHAKAIFIGLHIQRTEQKSTLDLREIMVKFLEKISAWPEADAHMHHFELMIRAVSLEQMKTWLQEPGVQGMTTCGAAFPVGLREAPGLVKAEVAQ</sequence>
<dbReference type="InterPro" id="IPR011068">
    <property type="entry name" value="NuclTrfase_I-like_C"/>
</dbReference>
<keyword evidence="12" id="KW-1185">Reference proteome</keyword>
<protein>
    <recommendedName>
        <fullName evidence="3">polynucleotide adenylyltransferase</fullName>
        <ecNumber evidence="3">2.7.7.19</ecNumber>
    </recommendedName>
</protein>
<proteinExistence type="inferred from homology"/>
<keyword evidence="4" id="KW-0507">mRNA processing</keyword>
<keyword evidence="8" id="KW-0539">Nucleus</keyword>
<dbReference type="Gene3D" id="3.30.70.590">
    <property type="entry name" value="Poly(A) polymerase predicted RNA binding domain"/>
    <property type="match status" value="1"/>
</dbReference>
<evidence type="ECO:0000256" key="2">
    <source>
        <dbReference type="ARBA" id="ARBA00010912"/>
    </source>
</evidence>
<dbReference type="InterPro" id="IPR007012">
    <property type="entry name" value="PolA_pol_cen_dom"/>
</dbReference>
<comment type="caution">
    <text evidence="11">The sequence shown here is derived from an EMBL/GenBank/DDBJ whole genome shotgun (WGS) entry which is preliminary data.</text>
</comment>
<evidence type="ECO:0000256" key="8">
    <source>
        <dbReference type="ARBA" id="ARBA00023242"/>
    </source>
</evidence>
<dbReference type="EC" id="2.7.7.19" evidence="3"/>
<dbReference type="SUPFAM" id="SSF55003">
    <property type="entry name" value="PAP/Archaeal CCA-adding enzyme, C-terminal domain"/>
    <property type="match status" value="1"/>
</dbReference>
<evidence type="ECO:0000256" key="4">
    <source>
        <dbReference type="ARBA" id="ARBA00022664"/>
    </source>
</evidence>
<dbReference type="Pfam" id="PF04928">
    <property type="entry name" value="PAP_central"/>
    <property type="match status" value="1"/>
</dbReference>
<evidence type="ECO:0000256" key="7">
    <source>
        <dbReference type="ARBA" id="ARBA00022840"/>
    </source>
</evidence>
<accession>A0ABP0L546</accession>
<evidence type="ECO:0000256" key="9">
    <source>
        <dbReference type="SAM" id="MobiDB-lite"/>
    </source>
</evidence>
<feature type="domain" description="Poly(A) polymerase central" evidence="10">
    <location>
        <begin position="171"/>
        <end position="290"/>
    </location>
</feature>
<evidence type="ECO:0000313" key="12">
    <source>
        <dbReference type="Proteomes" id="UP001642484"/>
    </source>
</evidence>
<dbReference type="EMBL" id="CAXAMN010011112">
    <property type="protein sequence ID" value="CAK9033936.1"/>
    <property type="molecule type" value="Genomic_DNA"/>
</dbReference>
<comment type="subcellular location">
    <subcellularLocation>
        <location evidence="1">Nucleus</location>
    </subcellularLocation>
</comment>